<feature type="transmembrane region" description="Helical" evidence="8">
    <location>
        <begin position="328"/>
        <end position="344"/>
    </location>
</feature>
<evidence type="ECO:0000313" key="11">
    <source>
        <dbReference type="Proteomes" id="UP000177396"/>
    </source>
</evidence>
<evidence type="ECO:0000256" key="3">
    <source>
        <dbReference type="ARBA" id="ARBA00022676"/>
    </source>
</evidence>
<evidence type="ECO:0000256" key="5">
    <source>
        <dbReference type="ARBA" id="ARBA00022692"/>
    </source>
</evidence>
<evidence type="ECO:0000313" key="10">
    <source>
        <dbReference type="EMBL" id="OGG00083.1"/>
    </source>
</evidence>
<keyword evidence="2" id="KW-1003">Cell membrane</keyword>
<comment type="subcellular location">
    <subcellularLocation>
        <location evidence="1">Cell membrane</location>
        <topology evidence="1">Multi-pass membrane protein</topology>
    </subcellularLocation>
</comment>
<evidence type="ECO:0000256" key="4">
    <source>
        <dbReference type="ARBA" id="ARBA00022679"/>
    </source>
</evidence>
<dbReference type="InterPro" id="IPR038731">
    <property type="entry name" value="RgtA/B/C-like"/>
</dbReference>
<keyword evidence="3" id="KW-0328">Glycosyltransferase</keyword>
<feature type="transmembrane region" description="Helical" evidence="8">
    <location>
        <begin position="350"/>
        <end position="369"/>
    </location>
</feature>
<feature type="domain" description="Glycosyltransferase RgtA/B/C/D-like" evidence="9">
    <location>
        <begin position="85"/>
        <end position="221"/>
    </location>
</feature>
<dbReference type="GO" id="GO:0009103">
    <property type="term" value="P:lipopolysaccharide biosynthetic process"/>
    <property type="evidence" value="ECO:0007669"/>
    <property type="project" value="UniProtKB-ARBA"/>
</dbReference>
<evidence type="ECO:0000256" key="8">
    <source>
        <dbReference type="SAM" id="Phobius"/>
    </source>
</evidence>
<feature type="transmembrane region" description="Helical" evidence="8">
    <location>
        <begin position="81"/>
        <end position="101"/>
    </location>
</feature>
<evidence type="ECO:0000256" key="7">
    <source>
        <dbReference type="ARBA" id="ARBA00023136"/>
    </source>
</evidence>
<dbReference type="GO" id="GO:0005886">
    <property type="term" value="C:plasma membrane"/>
    <property type="evidence" value="ECO:0007669"/>
    <property type="project" value="UniProtKB-SubCell"/>
</dbReference>
<feature type="transmembrane region" description="Helical" evidence="8">
    <location>
        <begin position="206"/>
        <end position="226"/>
    </location>
</feature>
<name>A0A1F5YJ47_9BACT</name>
<proteinExistence type="predicted"/>
<evidence type="ECO:0000256" key="1">
    <source>
        <dbReference type="ARBA" id="ARBA00004651"/>
    </source>
</evidence>
<evidence type="ECO:0000256" key="2">
    <source>
        <dbReference type="ARBA" id="ARBA00022475"/>
    </source>
</evidence>
<keyword evidence="7 8" id="KW-0472">Membrane</keyword>
<evidence type="ECO:0000256" key="6">
    <source>
        <dbReference type="ARBA" id="ARBA00022989"/>
    </source>
</evidence>
<dbReference type="PANTHER" id="PTHR33908">
    <property type="entry name" value="MANNOSYLTRANSFERASE YKCB-RELATED"/>
    <property type="match status" value="1"/>
</dbReference>
<dbReference type="GO" id="GO:0016763">
    <property type="term" value="F:pentosyltransferase activity"/>
    <property type="evidence" value="ECO:0007669"/>
    <property type="project" value="TreeGrafter"/>
</dbReference>
<dbReference type="EMBL" id="MFJB01000035">
    <property type="protein sequence ID" value="OGG00083.1"/>
    <property type="molecule type" value="Genomic_DNA"/>
</dbReference>
<feature type="transmembrane region" description="Helical" evidence="8">
    <location>
        <begin position="131"/>
        <end position="149"/>
    </location>
</feature>
<protein>
    <recommendedName>
        <fullName evidence="9">Glycosyltransferase RgtA/B/C/D-like domain-containing protein</fullName>
    </recommendedName>
</protein>
<reference evidence="10 11" key="1">
    <citation type="journal article" date="2016" name="Nat. Commun.">
        <title>Thousands of microbial genomes shed light on interconnected biogeochemical processes in an aquifer system.</title>
        <authorList>
            <person name="Anantharaman K."/>
            <person name="Brown C.T."/>
            <person name="Hug L.A."/>
            <person name="Sharon I."/>
            <person name="Castelle C.J."/>
            <person name="Probst A.J."/>
            <person name="Thomas B.C."/>
            <person name="Singh A."/>
            <person name="Wilkins M.J."/>
            <person name="Karaoz U."/>
            <person name="Brodie E.L."/>
            <person name="Williams K.H."/>
            <person name="Hubbard S.S."/>
            <person name="Banfield J.F."/>
        </authorList>
    </citation>
    <scope>NUCLEOTIDE SEQUENCE [LARGE SCALE GENOMIC DNA]</scope>
</reference>
<comment type="caution">
    <text evidence="10">The sequence shown here is derived from an EMBL/GenBank/DDBJ whole genome shotgun (WGS) entry which is preliminary data.</text>
</comment>
<accession>A0A1F5YJ47</accession>
<feature type="transmembrane region" description="Helical" evidence="8">
    <location>
        <begin position="178"/>
        <end position="194"/>
    </location>
</feature>
<gene>
    <name evidence="10" type="ORF">A2153_02230</name>
</gene>
<keyword evidence="4" id="KW-0808">Transferase</keyword>
<dbReference type="Pfam" id="PF13231">
    <property type="entry name" value="PMT_2"/>
    <property type="match status" value="1"/>
</dbReference>
<keyword evidence="6 8" id="KW-1133">Transmembrane helix</keyword>
<feature type="transmembrane region" description="Helical" evidence="8">
    <location>
        <begin position="376"/>
        <end position="398"/>
    </location>
</feature>
<dbReference type="PANTHER" id="PTHR33908:SF11">
    <property type="entry name" value="MEMBRANE PROTEIN"/>
    <property type="match status" value="1"/>
</dbReference>
<feature type="transmembrane region" description="Helical" evidence="8">
    <location>
        <begin position="292"/>
        <end position="319"/>
    </location>
</feature>
<organism evidence="10 11">
    <name type="scientific">Candidatus Gottesmanbacteria bacterium RBG_16_38_7b</name>
    <dbReference type="NCBI Taxonomy" id="1798372"/>
    <lineage>
        <taxon>Bacteria</taxon>
        <taxon>Candidatus Gottesmaniibacteriota</taxon>
    </lineage>
</organism>
<sequence>MVKIFGFLLVAVFIIQEIISINNESLTFDEPDHLTSGFTAVKFRNFRSDYMHPVLIKELAVIPTLNYPSSRSYIEANPTLFWPRMMVVTLSAVLAIVLFYFVKSLTGGMTAIIALWLFVFEPNILAHSHYVTTDMGGAIFYFFTHIFLWRYLEKKTIKNLLNFAVLLGIALSTRHSNLIFLSISLLILFIIKLIEDKFRVRLKISLGRVILFLATVFFTIWSAYLFDIRSLRQDQYANTTIPNIFIEKNNNSIWWDIPIPAPGYLTSLMETVRYNQSGGVSYLFGQIKGNGWWFYFPVAFFLKTPIPLIISFMAGLYFYRDRKWRKRLLIPIAAVFFVGIFSKMNIGLRYILPVYPFVIVFSALFLGQLIRTKKGIVLVIFLLIWQALSTLKSTPYYLTYFNEIVLDPTKKQELLLDSNLDWGQGLIALRKYTDKISLDLYLSYWGSVDPKLYKIDYRGLPTHVPTCRPVIDAELADLSGIIAVSMNNWQLCGYKNIKRLKDKWPPEIIGGSIFVFR</sequence>
<dbReference type="AlphaFoldDB" id="A0A1F5YJ47"/>
<evidence type="ECO:0000259" key="9">
    <source>
        <dbReference type="Pfam" id="PF13231"/>
    </source>
</evidence>
<dbReference type="Proteomes" id="UP000177396">
    <property type="component" value="Unassembled WGS sequence"/>
</dbReference>
<keyword evidence="5 8" id="KW-0812">Transmembrane</keyword>
<dbReference type="InterPro" id="IPR050297">
    <property type="entry name" value="LipidA_mod_glycosyltrf_83"/>
</dbReference>